<evidence type="ECO:0000256" key="6">
    <source>
        <dbReference type="ARBA" id="ARBA00022547"/>
    </source>
</evidence>
<dbReference type="Gene3D" id="6.10.280.70">
    <property type="match status" value="1"/>
</dbReference>
<feature type="region of interest" description="Disordered" evidence="15">
    <location>
        <begin position="220"/>
        <end position="249"/>
    </location>
</feature>
<evidence type="ECO:0000256" key="12">
    <source>
        <dbReference type="ARBA" id="ARBA00023128"/>
    </source>
</evidence>
<evidence type="ECO:0000313" key="17">
    <source>
        <dbReference type="EMBL" id="QRW19199.1"/>
    </source>
</evidence>
<protein>
    <recommendedName>
        <fullName evidence="4">ATP synthase subunit d, mitochondrial</fullName>
    </recommendedName>
</protein>
<dbReference type="GO" id="GO:0015078">
    <property type="term" value="F:proton transmembrane transporter activity"/>
    <property type="evidence" value="ECO:0007669"/>
    <property type="project" value="InterPro"/>
</dbReference>
<keyword evidence="9" id="KW-0999">Mitochondrion inner membrane</keyword>
<dbReference type="GO" id="GO:0005743">
    <property type="term" value="C:mitochondrial inner membrane"/>
    <property type="evidence" value="ECO:0007669"/>
    <property type="project" value="UniProtKB-SubCell"/>
</dbReference>
<dbReference type="GeneID" id="67022887"/>
<name>A0A8H8SVD8_9AGAM</name>
<evidence type="ECO:0000256" key="11">
    <source>
        <dbReference type="ARBA" id="ARBA00023065"/>
    </source>
</evidence>
<feature type="region of interest" description="Disordered" evidence="15">
    <location>
        <begin position="264"/>
        <end position="288"/>
    </location>
</feature>
<evidence type="ECO:0000256" key="13">
    <source>
        <dbReference type="ARBA" id="ARBA00023136"/>
    </source>
</evidence>
<comment type="similarity">
    <text evidence="3">Belongs to the ATPase d subunit family.</text>
</comment>
<dbReference type="InterPro" id="IPR036228">
    <property type="entry name" value="ATP_synth_F0_dsu_sf_mt"/>
</dbReference>
<dbReference type="InterPro" id="IPR018499">
    <property type="entry name" value="Tetraspanin/Peripherin"/>
</dbReference>
<dbReference type="SUPFAM" id="SSF161065">
    <property type="entry name" value="ATP synthase D chain-like"/>
    <property type="match status" value="1"/>
</dbReference>
<dbReference type="PANTHER" id="PTHR12700">
    <property type="entry name" value="ATP SYNTHASE SUBUNIT D, MITOCHONDRIAL"/>
    <property type="match status" value="1"/>
</dbReference>
<comment type="subcellular location">
    <subcellularLocation>
        <location evidence="1">Membrane</location>
        <topology evidence="1">Multi-pass membrane protein</topology>
    </subcellularLocation>
    <subcellularLocation>
        <location evidence="2">Mitochondrion inner membrane</location>
    </subcellularLocation>
</comment>
<dbReference type="InterPro" id="IPR008689">
    <property type="entry name" value="ATP_synth_F0_dsu_mt"/>
</dbReference>
<accession>A0A8H8SVD8</accession>
<evidence type="ECO:0000256" key="10">
    <source>
        <dbReference type="ARBA" id="ARBA00022989"/>
    </source>
</evidence>
<keyword evidence="7 16" id="KW-0812">Transmembrane</keyword>
<dbReference type="EMBL" id="CP059661">
    <property type="protein sequence ID" value="QRW19199.1"/>
    <property type="molecule type" value="Genomic_DNA"/>
</dbReference>
<evidence type="ECO:0000256" key="14">
    <source>
        <dbReference type="SAM" id="Coils"/>
    </source>
</evidence>
<dbReference type="Pfam" id="PF05873">
    <property type="entry name" value="Mt_ATP-synt_D"/>
    <property type="match status" value="1"/>
</dbReference>
<evidence type="ECO:0000256" key="4">
    <source>
        <dbReference type="ARBA" id="ARBA00021688"/>
    </source>
</evidence>
<keyword evidence="6" id="KW-0138">CF(0)</keyword>
<dbReference type="KEGG" id="rsx:RhiXN_00605"/>
<reference evidence="17" key="1">
    <citation type="submission" date="2020-05" db="EMBL/GenBank/DDBJ databases">
        <title>Evolutionary and genomic comparisons of hybrid uninucleate and nonhybrid Rhizoctonia fungi.</title>
        <authorList>
            <person name="Li C."/>
            <person name="Chen X."/>
        </authorList>
    </citation>
    <scope>NUCLEOTIDE SEQUENCE</scope>
    <source>
        <strain evidence="17">AG-1 IA</strain>
    </source>
</reference>
<evidence type="ECO:0000256" key="2">
    <source>
        <dbReference type="ARBA" id="ARBA00004273"/>
    </source>
</evidence>
<dbReference type="GO" id="GO:0045259">
    <property type="term" value="C:proton-transporting ATP synthase complex"/>
    <property type="evidence" value="ECO:0007669"/>
    <property type="project" value="UniProtKB-KW"/>
</dbReference>
<dbReference type="AlphaFoldDB" id="A0A8H8SVD8"/>
<dbReference type="GO" id="GO:0015986">
    <property type="term" value="P:proton motive force-driven ATP synthesis"/>
    <property type="evidence" value="ECO:0007669"/>
    <property type="project" value="InterPro"/>
</dbReference>
<keyword evidence="8" id="KW-0375">Hydrogen ion transport</keyword>
<evidence type="ECO:0000313" key="18">
    <source>
        <dbReference type="Proteomes" id="UP000650533"/>
    </source>
</evidence>
<evidence type="ECO:0000256" key="16">
    <source>
        <dbReference type="SAM" id="Phobius"/>
    </source>
</evidence>
<keyword evidence="14" id="KW-0175">Coiled coil</keyword>
<keyword evidence="11" id="KW-0406">Ion transport</keyword>
<organism evidence="17 18">
    <name type="scientific">Rhizoctonia solani</name>
    <dbReference type="NCBI Taxonomy" id="456999"/>
    <lineage>
        <taxon>Eukaryota</taxon>
        <taxon>Fungi</taxon>
        <taxon>Dikarya</taxon>
        <taxon>Basidiomycota</taxon>
        <taxon>Agaricomycotina</taxon>
        <taxon>Agaricomycetes</taxon>
        <taxon>Cantharellales</taxon>
        <taxon>Ceratobasidiaceae</taxon>
        <taxon>Rhizoctonia</taxon>
    </lineage>
</organism>
<gene>
    <name evidence="17" type="ORF">RhiXN_00605</name>
</gene>
<evidence type="ECO:0000256" key="15">
    <source>
        <dbReference type="SAM" id="MobiDB-lite"/>
    </source>
</evidence>
<feature type="transmembrane region" description="Helical" evidence="16">
    <location>
        <begin position="499"/>
        <end position="525"/>
    </location>
</feature>
<feature type="coiled-coil region" evidence="14">
    <location>
        <begin position="100"/>
        <end position="127"/>
    </location>
</feature>
<dbReference type="Pfam" id="PF00335">
    <property type="entry name" value="Tetraspanin"/>
    <property type="match status" value="1"/>
</dbReference>
<feature type="compositionally biased region" description="Polar residues" evidence="15">
    <location>
        <begin position="233"/>
        <end position="249"/>
    </location>
</feature>
<keyword evidence="10 16" id="KW-1133">Transmembrane helix</keyword>
<evidence type="ECO:0000256" key="1">
    <source>
        <dbReference type="ARBA" id="ARBA00004141"/>
    </source>
</evidence>
<dbReference type="Proteomes" id="UP000650533">
    <property type="component" value="Chromosome 4"/>
</dbReference>
<evidence type="ECO:0000256" key="7">
    <source>
        <dbReference type="ARBA" id="ARBA00022692"/>
    </source>
</evidence>
<keyword evidence="5" id="KW-0813">Transport</keyword>
<dbReference type="RefSeq" id="XP_043179436.1">
    <property type="nucleotide sequence ID" value="XM_043320424.1"/>
</dbReference>
<feature type="transmembrane region" description="Helical" evidence="16">
    <location>
        <begin position="333"/>
        <end position="360"/>
    </location>
</feature>
<evidence type="ECO:0000256" key="9">
    <source>
        <dbReference type="ARBA" id="ARBA00022792"/>
    </source>
</evidence>
<evidence type="ECO:0000256" key="3">
    <source>
        <dbReference type="ARBA" id="ARBA00006842"/>
    </source>
</evidence>
<feature type="transmembrane region" description="Helical" evidence="16">
    <location>
        <begin position="375"/>
        <end position="397"/>
    </location>
</feature>
<sequence length="640" mass="70653">MASKSLAAAIDWTRIYGSLGLGKETVASLQAFRKRHSEAQRVHSLYATQPTTVNIAHYRSVLKNQAVVDEAERILREFKPVSYDVNEHVKAIEAFEAKAVAKAEETSVKIDEELGNLQKTLANIEEARPFEDLTVEDVAQARPEIVKTVETMMKKGKFSVPGYKEKFGDLSMVLSTHPHRRTVSSGVSGFTISAYTSPSPPPTSASPLVTRTPILMAGNDLAPPSAPFAKRQSVASNGSASPSASQKNFRDSASLSINYVPAKFSRPHSPGIHNRKGAKGAEPKRGGGLDAFGQGHNRMADRDDEDYEGVQFGSGPGWSSNKKPRLRWNRFKWILFILNILLTIYTLTGLIFCLLTWFNVWTHADIVRVGNTTELILSTVAASFGLLTSVIGWSGILLNNRAFLAVYTLFLWITFGLLVAPGYVTYKKKTFNLEGKINAQWSTGIGLTGRLRIQNQLHCCGYFSPYVEATISQTCYSRSPLPGCKGEYLRFERKVLTSWYTVAFALVPLQLACMVGSLLCANHVTYRFGKGMMPKAYRLDLNSMAVIMDNYAQQLAEQYGDDVASEIMAVLARIFRLTRKATGQEDMVRSLTQAATTTSADKRPVSILSHLYKFTTAPRPSSAIDKLLNMTCVHRSSSPD</sequence>
<proteinExistence type="inferred from homology"/>
<evidence type="ECO:0000256" key="5">
    <source>
        <dbReference type="ARBA" id="ARBA00022448"/>
    </source>
</evidence>
<evidence type="ECO:0000256" key="8">
    <source>
        <dbReference type="ARBA" id="ARBA00022781"/>
    </source>
</evidence>
<feature type="transmembrane region" description="Helical" evidence="16">
    <location>
        <begin position="404"/>
        <end position="424"/>
    </location>
</feature>
<keyword evidence="12" id="KW-0496">Mitochondrion</keyword>
<keyword evidence="13 16" id="KW-0472">Membrane</keyword>